<organism evidence="1 2">
    <name type="scientific">Litoreibacter janthinus</name>
    <dbReference type="NCBI Taxonomy" id="670154"/>
    <lineage>
        <taxon>Bacteria</taxon>
        <taxon>Pseudomonadati</taxon>
        <taxon>Pseudomonadota</taxon>
        <taxon>Alphaproteobacteria</taxon>
        <taxon>Rhodobacterales</taxon>
        <taxon>Roseobacteraceae</taxon>
        <taxon>Litoreibacter</taxon>
    </lineage>
</organism>
<evidence type="ECO:0000313" key="2">
    <source>
        <dbReference type="Proteomes" id="UP000199658"/>
    </source>
</evidence>
<dbReference type="PANTHER" id="PTHR36154">
    <property type="entry name" value="DNA-BINDING TRANSCRIPTIONAL ACTIVATOR ALPA"/>
    <property type="match status" value="1"/>
</dbReference>
<dbReference type="InterPro" id="IPR009061">
    <property type="entry name" value="DNA-bd_dom_put_sf"/>
</dbReference>
<dbReference type="STRING" id="670154.SAMN04488002_0188"/>
<keyword evidence="2" id="KW-1185">Reference proteome</keyword>
<dbReference type="OrthoDB" id="9801242at2"/>
<dbReference type="Gene3D" id="1.10.238.160">
    <property type="match status" value="1"/>
</dbReference>
<protein>
    <submittedName>
        <fullName evidence="1">Transcriptional regulator, AlpA family</fullName>
    </submittedName>
</protein>
<evidence type="ECO:0000313" key="1">
    <source>
        <dbReference type="EMBL" id="SFR32721.1"/>
    </source>
</evidence>
<dbReference type="EMBL" id="FOYO01000001">
    <property type="protein sequence ID" value="SFR32721.1"/>
    <property type="molecule type" value="Genomic_DNA"/>
</dbReference>
<dbReference type="Pfam" id="PF05930">
    <property type="entry name" value="Phage_AlpA"/>
    <property type="match status" value="1"/>
</dbReference>
<proteinExistence type="predicted"/>
<accession>A0A1I6FS11</accession>
<reference evidence="2" key="1">
    <citation type="submission" date="2016-10" db="EMBL/GenBank/DDBJ databases">
        <authorList>
            <person name="Varghese N."/>
            <person name="Submissions S."/>
        </authorList>
    </citation>
    <scope>NUCLEOTIDE SEQUENCE [LARGE SCALE GENOMIC DNA]</scope>
    <source>
        <strain evidence="2">DSM 26921</strain>
    </source>
</reference>
<dbReference type="Proteomes" id="UP000199658">
    <property type="component" value="Unassembled WGS sequence"/>
</dbReference>
<dbReference type="SUPFAM" id="SSF46955">
    <property type="entry name" value="Putative DNA-binding domain"/>
    <property type="match status" value="1"/>
</dbReference>
<sequence length="65" mass="7378">MSNDQILRRPKVESIVGLSRSTIYELMAQGSFPRPIKLGPRAVGWRERDVLAWLAARPTADRNTQ</sequence>
<name>A0A1I6FS11_9RHOB</name>
<dbReference type="AlphaFoldDB" id="A0A1I6FS11"/>
<dbReference type="InterPro" id="IPR010260">
    <property type="entry name" value="AlpA"/>
</dbReference>
<dbReference type="InterPro" id="IPR052931">
    <property type="entry name" value="Prophage_regulatory_activator"/>
</dbReference>
<dbReference type="PANTHER" id="PTHR36154:SF1">
    <property type="entry name" value="DNA-BINDING TRANSCRIPTIONAL ACTIVATOR ALPA"/>
    <property type="match status" value="1"/>
</dbReference>
<gene>
    <name evidence="1" type="ORF">SAMN04488002_0188</name>
</gene>
<dbReference type="RefSeq" id="WP_090211304.1">
    <property type="nucleotide sequence ID" value="NZ_FOYO01000001.1"/>
</dbReference>